<sequence>MKFTEEKLVDQGQAKWIITIDGQEWQDLLKKARNKIKNNLEIPGFRKGKAPEAKLASFLTPTKVYNEAFKLALQPAFEFARSQEAKISPLNAPSPVPAKVNEQELVINFVFDLRPDIKLGSYTGISSVEKPEIKITDQEIDQVIDSYCQQFAMEKLKPEDAKIAKGDLVTFDFKGYVDDKPFDGGEAKDFRLEIGSNQFIPGFEDAMIGLSVGENQEINVKFPEQYVESLSGKDAKFVLNIKSISQRILPAKDDELAKDLNIPEIQTFEQLKQKVRQDLLKSKIIAAKTEFVDKIIDEIIKNSEIELPKSAIEKQAKQLKKDFQDEIARQGVDLKQYKEFTKLSDQDIEDELHRDAKRRLQAYLITSEIKLKESLQATEEKIKTKLEEIAKQYNLDAEQIKTSISTEALKLQVEDELIYDFLYDKNGK</sequence>
<keyword evidence="9 12" id="KW-0131">Cell cycle</keyword>
<evidence type="ECO:0000256" key="11">
    <source>
        <dbReference type="ARBA" id="ARBA00029986"/>
    </source>
</evidence>
<keyword evidence="5 12" id="KW-0132">Cell division</keyword>
<comment type="function">
    <text evidence="10 12">Involved in protein export. Acts as a chaperone by maintaining the newly synthesized protein in an open conformation. Functions as a peptidyl-prolyl cis-trans isomerase.</text>
</comment>
<dbReference type="NCBIfam" id="TIGR00115">
    <property type="entry name" value="tig"/>
    <property type="match status" value="1"/>
</dbReference>
<dbReference type="SUPFAM" id="SSF54534">
    <property type="entry name" value="FKBP-like"/>
    <property type="match status" value="1"/>
</dbReference>
<dbReference type="HOGENOM" id="CLU_033058_3_2_14"/>
<evidence type="ECO:0000256" key="6">
    <source>
        <dbReference type="ARBA" id="ARBA00023110"/>
    </source>
</evidence>
<evidence type="ECO:0000256" key="2">
    <source>
        <dbReference type="ARBA" id="ARBA00005464"/>
    </source>
</evidence>
<dbReference type="Proteomes" id="UP000012984">
    <property type="component" value="Chromosome"/>
</dbReference>
<evidence type="ECO:0000259" key="15">
    <source>
        <dbReference type="PROSITE" id="PS50059"/>
    </source>
</evidence>
<dbReference type="SUPFAM" id="SSF109998">
    <property type="entry name" value="Triger factor/SurA peptide-binding domain-like"/>
    <property type="match status" value="1"/>
</dbReference>
<evidence type="ECO:0000313" key="16">
    <source>
        <dbReference type="EMBL" id="AGJ90843.1"/>
    </source>
</evidence>
<dbReference type="RefSeq" id="WP_015587438.1">
    <property type="nucleotide sequence ID" value="NC_021083.1"/>
</dbReference>
<keyword evidence="7 12" id="KW-0143">Chaperone</keyword>
<dbReference type="GO" id="GO:0051301">
    <property type="term" value="P:cell division"/>
    <property type="evidence" value="ECO:0007669"/>
    <property type="project" value="UniProtKB-KW"/>
</dbReference>
<evidence type="ECO:0000256" key="1">
    <source>
        <dbReference type="ARBA" id="ARBA00000971"/>
    </source>
</evidence>
<dbReference type="eggNOG" id="COG0544">
    <property type="taxonomic scope" value="Bacteria"/>
</dbReference>
<organism evidence="16 17">
    <name type="scientific">Mycoplasma putrefaciens Mput9231</name>
    <dbReference type="NCBI Taxonomy" id="1292033"/>
    <lineage>
        <taxon>Bacteria</taxon>
        <taxon>Bacillati</taxon>
        <taxon>Mycoplasmatota</taxon>
        <taxon>Mollicutes</taxon>
        <taxon>Mycoplasmataceae</taxon>
        <taxon>Mycoplasma</taxon>
    </lineage>
</organism>
<accession>M9WA16</accession>
<evidence type="ECO:0000256" key="7">
    <source>
        <dbReference type="ARBA" id="ARBA00023186"/>
    </source>
</evidence>
<dbReference type="InterPro" id="IPR008880">
    <property type="entry name" value="Trigger_fac_C"/>
</dbReference>
<comment type="similarity">
    <text evidence="2 12 14">Belongs to the FKBP-type PPIase family. Tig subfamily.</text>
</comment>
<dbReference type="InterPro" id="IPR037041">
    <property type="entry name" value="Trigger_fac_C_sf"/>
</dbReference>
<dbReference type="OrthoDB" id="9767721at2"/>
<dbReference type="SUPFAM" id="SSF102735">
    <property type="entry name" value="Trigger factor ribosome-binding domain"/>
    <property type="match status" value="1"/>
</dbReference>
<name>M9WA16_9MOLU</name>
<evidence type="ECO:0000256" key="9">
    <source>
        <dbReference type="ARBA" id="ARBA00023306"/>
    </source>
</evidence>
<reference evidence="16 17" key="1">
    <citation type="journal article" date="2013" name="Genome Announc.">
        <title>Complete Genome Sequence of Mycoplasma putrefaciens Strain 9231, One of the Agents of Contagious Agalactia in Goats.</title>
        <authorList>
            <person name="Dupuy V."/>
            <person name="Sirand-Pugnet P."/>
            <person name="Baranowski E."/>
            <person name="Barre A."/>
            <person name="Breton M."/>
            <person name="Couture C."/>
            <person name="Dordet-Frisoni E."/>
            <person name="Gaurivaud P."/>
            <person name="Jacob D."/>
            <person name="Lemaitre C."/>
            <person name="Manso-Silvan L."/>
            <person name="Nikolski M."/>
            <person name="Nouvel L.X."/>
            <person name="Poumarat F."/>
            <person name="Tardy F."/>
            <person name="Thebault P."/>
            <person name="Theil S."/>
            <person name="Citti C."/>
            <person name="Blanchard A."/>
            <person name="Thiaucourt F."/>
        </authorList>
    </citation>
    <scope>NUCLEOTIDE SEQUENCE [LARGE SCALE GENOMIC DNA]</scope>
    <source>
        <strain evidence="16">Mput9231</strain>
    </source>
</reference>
<protein>
    <recommendedName>
        <fullName evidence="4 12">Trigger factor</fullName>
        <shortName evidence="12">TF</shortName>
        <ecNumber evidence="3 12">5.2.1.8</ecNumber>
    </recommendedName>
    <alternativeName>
        <fullName evidence="11 12">PPIase</fullName>
    </alternativeName>
</protein>
<dbReference type="FunFam" id="3.10.50.40:FF:000001">
    <property type="entry name" value="Trigger factor"/>
    <property type="match status" value="1"/>
</dbReference>
<dbReference type="Pfam" id="PF05698">
    <property type="entry name" value="Trigger_C"/>
    <property type="match status" value="1"/>
</dbReference>
<keyword evidence="12" id="KW-0963">Cytoplasm</keyword>
<evidence type="ECO:0000256" key="14">
    <source>
        <dbReference type="RuleBase" id="RU003914"/>
    </source>
</evidence>
<dbReference type="GO" id="GO:0006457">
    <property type="term" value="P:protein folding"/>
    <property type="evidence" value="ECO:0007669"/>
    <property type="project" value="UniProtKB-UniRule"/>
</dbReference>
<dbReference type="HAMAP" id="MF_00303">
    <property type="entry name" value="Trigger_factor_Tig"/>
    <property type="match status" value="1"/>
</dbReference>
<keyword evidence="6 12" id="KW-0697">Rotamase</keyword>
<evidence type="ECO:0000256" key="12">
    <source>
        <dbReference type="HAMAP-Rule" id="MF_00303"/>
    </source>
</evidence>
<dbReference type="PROSITE" id="PS50059">
    <property type="entry name" value="FKBP_PPIASE"/>
    <property type="match status" value="1"/>
</dbReference>
<dbReference type="Pfam" id="PF05697">
    <property type="entry name" value="Trigger_N"/>
    <property type="match status" value="1"/>
</dbReference>
<dbReference type="Gene3D" id="3.10.50.40">
    <property type="match status" value="1"/>
</dbReference>
<dbReference type="GO" id="GO:0015031">
    <property type="term" value="P:protein transport"/>
    <property type="evidence" value="ECO:0007669"/>
    <property type="project" value="UniProtKB-UniRule"/>
</dbReference>
<keyword evidence="17" id="KW-1185">Reference proteome</keyword>
<dbReference type="InterPro" id="IPR008881">
    <property type="entry name" value="Trigger_fac_ribosome-bd_bac"/>
</dbReference>
<dbReference type="Pfam" id="PF00254">
    <property type="entry name" value="FKBP_C"/>
    <property type="match status" value="1"/>
</dbReference>
<comment type="catalytic activity">
    <reaction evidence="1 12 13">
        <text>[protein]-peptidylproline (omega=180) = [protein]-peptidylproline (omega=0)</text>
        <dbReference type="Rhea" id="RHEA:16237"/>
        <dbReference type="Rhea" id="RHEA-COMP:10747"/>
        <dbReference type="Rhea" id="RHEA-COMP:10748"/>
        <dbReference type="ChEBI" id="CHEBI:83833"/>
        <dbReference type="ChEBI" id="CHEBI:83834"/>
        <dbReference type="EC" id="5.2.1.8"/>
    </reaction>
</comment>
<dbReference type="InterPro" id="IPR001179">
    <property type="entry name" value="PPIase_FKBP_dom"/>
</dbReference>
<dbReference type="InterPro" id="IPR046357">
    <property type="entry name" value="PPIase_dom_sf"/>
</dbReference>
<dbReference type="GO" id="GO:0005737">
    <property type="term" value="C:cytoplasm"/>
    <property type="evidence" value="ECO:0007669"/>
    <property type="project" value="UniProtKB-SubCell"/>
</dbReference>
<proteinExistence type="inferred from homology"/>
<evidence type="ECO:0000256" key="8">
    <source>
        <dbReference type="ARBA" id="ARBA00023235"/>
    </source>
</evidence>
<dbReference type="Gene3D" id="1.10.3120.10">
    <property type="entry name" value="Trigger factor, C-terminal domain"/>
    <property type="match status" value="1"/>
</dbReference>
<dbReference type="InterPro" id="IPR005215">
    <property type="entry name" value="Trig_fac"/>
</dbReference>
<comment type="subcellular location">
    <subcellularLocation>
        <location evidence="12">Cytoplasm</location>
    </subcellularLocation>
    <text evidence="12">About half TF is bound to the ribosome near the polypeptide exit tunnel while the other half is free in the cytoplasm.</text>
</comment>
<comment type="domain">
    <text evidence="12">Consists of 3 domains; the N-terminus binds the ribosome, the middle domain has PPIase activity, while the C-terminus has intrinsic chaperone activity on its own.</text>
</comment>
<dbReference type="Gene3D" id="3.30.70.1050">
    <property type="entry name" value="Trigger factor ribosome-binding domain"/>
    <property type="match status" value="1"/>
</dbReference>
<dbReference type="KEGG" id="mput:MPUT9231_4330"/>
<dbReference type="GO" id="GO:0003755">
    <property type="term" value="F:peptidyl-prolyl cis-trans isomerase activity"/>
    <property type="evidence" value="ECO:0007669"/>
    <property type="project" value="UniProtKB-UniRule"/>
</dbReference>
<evidence type="ECO:0000256" key="13">
    <source>
        <dbReference type="PROSITE-ProRule" id="PRU00277"/>
    </source>
</evidence>
<dbReference type="PATRIC" id="fig|1292033.3.peg.421"/>
<dbReference type="PIRSF" id="PIRSF003095">
    <property type="entry name" value="Trigger_factor"/>
    <property type="match status" value="1"/>
</dbReference>
<evidence type="ECO:0000313" key="17">
    <source>
        <dbReference type="Proteomes" id="UP000012984"/>
    </source>
</evidence>
<dbReference type="EMBL" id="CP004357">
    <property type="protein sequence ID" value="AGJ90843.1"/>
    <property type="molecule type" value="Genomic_DNA"/>
</dbReference>
<keyword evidence="8 12" id="KW-0413">Isomerase</keyword>
<dbReference type="EC" id="5.2.1.8" evidence="3 12"/>
<gene>
    <name evidence="12 16" type="primary">tig</name>
    <name evidence="16" type="ORF">MPUT9231_4330</name>
</gene>
<evidence type="ECO:0000256" key="3">
    <source>
        <dbReference type="ARBA" id="ARBA00013194"/>
    </source>
</evidence>
<evidence type="ECO:0000256" key="10">
    <source>
        <dbReference type="ARBA" id="ARBA00024849"/>
    </source>
</evidence>
<dbReference type="AlphaFoldDB" id="M9WA16"/>
<evidence type="ECO:0000256" key="4">
    <source>
        <dbReference type="ARBA" id="ARBA00016902"/>
    </source>
</evidence>
<evidence type="ECO:0000256" key="5">
    <source>
        <dbReference type="ARBA" id="ARBA00022618"/>
    </source>
</evidence>
<dbReference type="InterPro" id="IPR036611">
    <property type="entry name" value="Trigger_fac_ribosome-bd_sf"/>
</dbReference>
<feature type="domain" description="PPIase FKBP-type" evidence="15">
    <location>
        <begin position="166"/>
        <end position="226"/>
    </location>
</feature>
<dbReference type="InterPro" id="IPR027304">
    <property type="entry name" value="Trigger_fact/SurA_dom_sf"/>
</dbReference>